<dbReference type="AlphaFoldDB" id="A0A1H3N3J1"/>
<dbReference type="GO" id="GO:0016301">
    <property type="term" value="F:kinase activity"/>
    <property type="evidence" value="ECO:0007669"/>
    <property type="project" value="UniProtKB-KW"/>
</dbReference>
<sequence length="307" mass="33352">MVFPAAGTEAEFDALTRESLLPPVRELLGKLGHGGEDVVPFEDGSLPVYAVGDKLVLKLFPPVHLGELPTESGVLRAVHGRLPIPTPAVESAGEHDGWGHVLMERLPGETLSAVWPRLSTEDRRSLAPRLGEALAALHAVEAPPGLGPASWPDFLAEQRKNVLDHHCATKLDEAWIEQIPGFLDGVDLGDPAPVLLHTEFMRDHIMVTGHDGHWRLSGLFDFEPAMRGAPEYDFVGAGLFVSGGDSAFLRELLLGYGVTGLDEAFSRRCLAYGLLHVYSNLRWWLSMLPAPPLPTLDALAAAWWGHS</sequence>
<accession>A0A1H3N3J1</accession>
<gene>
    <name evidence="2" type="ORF">SAMN05421504_107115</name>
</gene>
<organism evidence="2 3">
    <name type="scientific">Amycolatopsis xylanica</name>
    <dbReference type="NCBI Taxonomy" id="589385"/>
    <lineage>
        <taxon>Bacteria</taxon>
        <taxon>Bacillati</taxon>
        <taxon>Actinomycetota</taxon>
        <taxon>Actinomycetes</taxon>
        <taxon>Pseudonocardiales</taxon>
        <taxon>Pseudonocardiaceae</taxon>
        <taxon>Amycolatopsis</taxon>
    </lineage>
</organism>
<dbReference type="EMBL" id="FNON01000007">
    <property type="protein sequence ID" value="SDY83378.1"/>
    <property type="molecule type" value="Genomic_DNA"/>
</dbReference>
<evidence type="ECO:0000313" key="3">
    <source>
        <dbReference type="Proteomes" id="UP000199515"/>
    </source>
</evidence>
<dbReference type="InterPro" id="IPR011009">
    <property type="entry name" value="Kinase-like_dom_sf"/>
</dbReference>
<proteinExistence type="predicted"/>
<dbReference type="Pfam" id="PF01636">
    <property type="entry name" value="APH"/>
    <property type="match status" value="1"/>
</dbReference>
<reference evidence="2 3" key="1">
    <citation type="submission" date="2016-10" db="EMBL/GenBank/DDBJ databases">
        <authorList>
            <person name="de Groot N.N."/>
        </authorList>
    </citation>
    <scope>NUCLEOTIDE SEQUENCE [LARGE SCALE GENOMIC DNA]</scope>
    <source>
        <strain evidence="2 3">CPCC 202699</strain>
    </source>
</reference>
<dbReference type="RefSeq" id="WP_218134900.1">
    <property type="nucleotide sequence ID" value="NZ_FNON01000007.1"/>
</dbReference>
<dbReference type="PANTHER" id="PTHR21310">
    <property type="entry name" value="AMINOGLYCOSIDE PHOSPHOTRANSFERASE-RELATED-RELATED"/>
    <property type="match status" value="1"/>
</dbReference>
<dbReference type="PANTHER" id="PTHR21310:SF15">
    <property type="entry name" value="AMINOGLYCOSIDE PHOSPHOTRANSFERASE DOMAIN-CONTAINING PROTEIN"/>
    <property type="match status" value="1"/>
</dbReference>
<protein>
    <submittedName>
        <fullName evidence="2">Hygromycin-B 7''-O-kinase</fullName>
    </submittedName>
</protein>
<keyword evidence="2" id="KW-0808">Transferase</keyword>
<dbReference type="SUPFAM" id="SSF56112">
    <property type="entry name" value="Protein kinase-like (PK-like)"/>
    <property type="match status" value="1"/>
</dbReference>
<dbReference type="InterPro" id="IPR002575">
    <property type="entry name" value="Aminoglycoside_PTrfase"/>
</dbReference>
<keyword evidence="2" id="KW-0418">Kinase</keyword>
<evidence type="ECO:0000313" key="2">
    <source>
        <dbReference type="EMBL" id="SDY83378.1"/>
    </source>
</evidence>
<keyword evidence="3" id="KW-1185">Reference proteome</keyword>
<dbReference type="InterPro" id="IPR016259">
    <property type="entry name" value="Hygromycin-B_Kinase"/>
</dbReference>
<dbReference type="InterPro" id="IPR051678">
    <property type="entry name" value="AGP_Transferase"/>
</dbReference>
<dbReference type="PIRSF" id="PIRSF000707">
    <property type="entry name" value="Hygromycin-B_kinase"/>
    <property type="match status" value="1"/>
</dbReference>
<dbReference type="STRING" id="589385.SAMN05421504_107115"/>
<dbReference type="Gene3D" id="3.90.1200.10">
    <property type="match status" value="1"/>
</dbReference>
<dbReference type="CDD" id="cd05120">
    <property type="entry name" value="APH_ChoK_like"/>
    <property type="match status" value="1"/>
</dbReference>
<feature type="domain" description="Aminoglycoside phosphotransferase" evidence="1">
    <location>
        <begin position="38"/>
        <end position="262"/>
    </location>
</feature>
<dbReference type="Proteomes" id="UP000199515">
    <property type="component" value="Unassembled WGS sequence"/>
</dbReference>
<name>A0A1H3N3J1_9PSEU</name>
<evidence type="ECO:0000259" key="1">
    <source>
        <dbReference type="Pfam" id="PF01636"/>
    </source>
</evidence>